<dbReference type="AlphaFoldDB" id="A0A8H6CEW9"/>
<evidence type="ECO:0000313" key="4">
    <source>
        <dbReference type="Proteomes" id="UP000593566"/>
    </source>
</evidence>
<name>A0A8H6CEW9_9LECA</name>
<comment type="caution">
    <text evidence="3">The sequence shown here is derived from an EMBL/GenBank/DDBJ whole genome shotgun (WGS) entry which is preliminary data.</text>
</comment>
<proteinExistence type="predicted"/>
<keyword evidence="2" id="KW-0812">Transmembrane</keyword>
<gene>
    <name evidence="3" type="ORF">HO133_001939</name>
</gene>
<dbReference type="EMBL" id="JACCJB010000013">
    <property type="protein sequence ID" value="KAF6221971.1"/>
    <property type="molecule type" value="Genomic_DNA"/>
</dbReference>
<evidence type="ECO:0000313" key="3">
    <source>
        <dbReference type="EMBL" id="KAF6221971.1"/>
    </source>
</evidence>
<reference evidence="3 4" key="1">
    <citation type="journal article" date="2020" name="Genomics">
        <title>Complete, high-quality genomes from long-read metagenomic sequencing of two wolf lichen thalli reveals enigmatic genome architecture.</title>
        <authorList>
            <person name="McKenzie S.K."/>
            <person name="Walston R.F."/>
            <person name="Allen J.L."/>
        </authorList>
    </citation>
    <scope>NUCLEOTIDE SEQUENCE [LARGE SCALE GENOMIC DNA]</scope>
    <source>
        <strain evidence="3">WasteWater1</strain>
    </source>
</reference>
<keyword evidence="2" id="KW-1133">Transmembrane helix</keyword>
<keyword evidence="4" id="KW-1185">Reference proteome</keyword>
<evidence type="ECO:0000256" key="1">
    <source>
        <dbReference type="SAM" id="MobiDB-lite"/>
    </source>
</evidence>
<dbReference type="Proteomes" id="UP000593566">
    <property type="component" value="Unassembled WGS sequence"/>
</dbReference>
<accession>A0A8H6CEW9</accession>
<keyword evidence="2" id="KW-0472">Membrane</keyword>
<protein>
    <submittedName>
        <fullName evidence="3">Uncharacterized protein</fullName>
    </submittedName>
</protein>
<sequence length="76" mass="7998">MSAPTNIILNDQMEEQSPPVPPPSVRAVQSVGSLLVAFFILQGIVDYFLLRMLIETAQTVKGPLACVAAVGNGTAT</sequence>
<feature type="transmembrane region" description="Helical" evidence="2">
    <location>
        <begin position="27"/>
        <end position="49"/>
    </location>
</feature>
<evidence type="ECO:0000256" key="2">
    <source>
        <dbReference type="SAM" id="Phobius"/>
    </source>
</evidence>
<feature type="region of interest" description="Disordered" evidence="1">
    <location>
        <begin position="1"/>
        <end position="22"/>
    </location>
</feature>
<dbReference type="GeneID" id="59330353"/>
<organism evidence="3 4">
    <name type="scientific">Letharia lupina</name>
    <dbReference type="NCBI Taxonomy" id="560253"/>
    <lineage>
        <taxon>Eukaryota</taxon>
        <taxon>Fungi</taxon>
        <taxon>Dikarya</taxon>
        <taxon>Ascomycota</taxon>
        <taxon>Pezizomycotina</taxon>
        <taxon>Lecanoromycetes</taxon>
        <taxon>OSLEUM clade</taxon>
        <taxon>Lecanoromycetidae</taxon>
        <taxon>Lecanorales</taxon>
        <taxon>Lecanorineae</taxon>
        <taxon>Parmeliaceae</taxon>
        <taxon>Letharia</taxon>
    </lineage>
</organism>
<dbReference type="RefSeq" id="XP_037151406.1">
    <property type="nucleotide sequence ID" value="XM_037292867.1"/>
</dbReference>